<dbReference type="AlphaFoldDB" id="A0A485LBN8"/>
<dbReference type="EMBL" id="CAADRA010006428">
    <property type="protein sequence ID" value="VFT95443.1"/>
    <property type="molecule type" value="Genomic_DNA"/>
</dbReference>
<dbReference type="Proteomes" id="UP000332933">
    <property type="component" value="Unassembled WGS sequence"/>
</dbReference>
<dbReference type="OrthoDB" id="77797at2759"/>
<feature type="compositionally biased region" description="Gly residues" evidence="1">
    <location>
        <begin position="1"/>
        <end position="11"/>
    </location>
</feature>
<keyword evidence="4" id="KW-1185">Reference proteome</keyword>
<evidence type="ECO:0000313" key="2">
    <source>
        <dbReference type="EMBL" id="KAF0689864.1"/>
    </source>
</evidence>
<gene>
    <name evidence="3" type="primary">Aste57867_18709</name>
    <name evidence="2" type="ORF">As57867_018645</name>
    <name evidence="3" type="ORF">ASTE57867_18709</name>
</gene>
<evidence type="ECO:0000313" key="4">
    <source>
        <dbReference type="Proteomes" id="UP000332933"/>
    </source>
</evidence>
<evidence type="ECO:0000313" key="3">
    <source>
        <dbReference type="EMBL" id="VFT95443.1"/>
    </source>
</evidence>
<feature type="region of interest" description="Disordered" evidence="1">
    <location>
        <begin position="128"/>
        <end position="163"/>
    </location>
</feature>
<organism evidence="3 4">
    <name type="scientific">Aphanomyces stellatus</name>
    <dbReference type="NCBI Taxonomy" id="120398"/>
    <lineage>
        <taxon>Eukaryota</taxon>
        <taxon>Sar</taxon>
        <taxon>Stramenopiles</taxon>
        <taxon>Oomycota</taxon>
        <taxon>Saprolegniomycetes</taxon>
        <taxon>Saprolegniales</taxon>
        <taxon>Verrucalvaceae</taxon>
        <taxon>Aphanomyces</taxon>
    </lineage>
</organism>
<feature type="region of interest" description="Disordered" evidence="1">
    <location>
        <begin position="1"/>
        <end position="26"/>
    </location>
</feature>
<feature type="compositionally biased region" description="Polar residues" evidence="1">
    <location>
        <begin position="128"/>
        <end position="147"/>
    </location>
</feature>
<protein>
    <submittedName>
        <fullName evidence="3">Aste57867_18709 protein</fullName>
    </submittedName>
</protein>
<name>A0A485LBN8_9STRA</name>
<dbReference type="InterPro" id="IPR028119">
    <property type="entry name" value="Snapin/Pallidin/Snn1"/>
</dbReference>
<reference evidence="3 4" key="1">
    <citation type="submission" date="2019-03" db="EMBL/GenBank/DDBJ databases">
        <authorList>
            <person name="Gaulin E."/>
            <person name="Dumas B."/>
        </authorList>
    </citation>
    <scope>NUCLEOTIDE SEQUENCE [LARGE SCALE GENOMIC DNA]</scope>
    <source>
        <strain evidence="3">CBS 568.67</strain>
    </source>
</reference>
<evidence type="ECO:0000256" key="1">
    <source>
        <dbReference type="SAM" id="MobiDB-lite"/>
    </source>
</evidence>
<reference evidence="2" key="2">
    <citation type="submission" date="2019-06" db="EMBL/GenBank/DDBJ databases">
        <title>Genomics analysis of Aphanomyces spp. identifies a new class of oomycete effector associated with host adaptation.</title>
        <authorList>
            <person name="Gaulin E."/>
        </authorList>
    </citation>
    <scope>NUCLEOTIDE SEQUENCE</scope>
    <source>
        <strain evidence="2">CBS 578.67</strain>
    </source>
</reference>
<dbReference type="EMBL" id="VJMH01006407">
    <property type="protein sequence ID" value="KAF0689864.1"/>
    <property type="molecule type" value="Genomic_DNA"/>
</dbReference>
<proteinExistence type="predicted"/>
<dbReference type="Pfam" id="PF14712">
    <property type="entry name" value="Snapin_Pallidin"/>
    <property type="match status" value="1"/>
</dbReference>
<sequence>MANAKEGGGGRSCDAPVSATTDAVHDDQGVEKIAPELAGQEFAVGLYMSMWPKVEKCDAYVSMLLDTQEQLHQKIKELTESLTGTEDVEKLDESQSPLVDYAVRLQKFPNRVQVLQAKLEGIRSMLNTVRNQQGMGPASSPSSSQDGISVDGGSAAPGSAKAV</sequence>
<accession>A0A485LBN8</accession>